<dbReference type="InterPro" id="IPR012337">
    <property type="entry name" value="RNaseH-like_sf"/>
</dbReference>
<dbReference type="SUPFAM" id="SSF53098">
    <property type="entry name" value="Ribonuclease H-like"/>
    <property type="match status" value="1"/>
</dbReference>
<dbReference type="InterPro" id="IPR036397">
    <property type="entry name" value="RNaseH_sf"/>
</dbReference>
<proteinExistence type="predicted"/>
<sequence>MALCCFDISGDVVSIIEWNVLNLLDKEEPKQFCTCSLKPKKGVVETCNKAAKYQKNGTLYCEKHAKLNKDFMIPTKECSQSSLKKLKIDELKALCNKYSVVYDAQNKAALLNLLTVYFDRTCYETLQIKKHIGAGDTDLVTIGKNMKKIFDEIENIQRPDIVVIENQISPIANRMKTIQGMVAQYFIMKDSDVRIDFVSSANKLKDFNPLENTLRESDEKGYQKNKKNGVEYCSQLLAENSSFDKWSHVLNTKKKDDLADCFLQGIWFMKNKIK</sequence>
<accession>A0A6C0B2U5</accession>
<reference evidence="1" key="1">
    <citation type="journal article" date="2020" name="Nature">
        <title>Giant virus diversity and host interactions through global metagenomics.</title>
        <authorList>
            <person name="Schulz F."/>
            <person name="Roux S."/>
            <person name="Paez-Espino D."/>
            <person name="Jungbluth S."/>
            <person name="Walsh D.A."/>
            <person name="Denef V.J."/>
            <person name="McMahon K.D."/>
            <person name="Konstantinidis K.T."/>
            <person name="Eloe-Fadrosh E.A."/>
            <person name="Kyrpides N.C."/>
            <person name="Woyke T."/>
        </authorList>
    </citation>
    <scope>NUCLEOTIDE SEQUENCE</scope>
    <source>
        <strain evidence="1">GVMAG-M-3300009187-29</strain>
    </source>
</reference>
<name>A0A6C0B2U5_9ZZZZ</name>
<protein>
    <recommendedName>
        <fullName evidence="2">Mitochondrial resolvase Ydc2 catalytic domain-containing protein</fullName>
    </recommendedName>
</protein>
<evidence type="ECO:0008006" key="2">
    <source>
        <dbReference type="Google" id="ProtNLM"/>
    </source>
</evidence>
<dbReference type="Gene3D" id="3.30.420.10">
    <property type="entry name" value="Ribonuclease H-like superfamily/Ribonuclease H"/>
    <property type="match status" value="1"/>
</dbReference>
<dbReference type="GO" id="GO:0003676">
    <property type="term" value="F:nucleic acid binding"/>
    <property type="evidence" value="ECO:0007669"/>
    <property type="project" value="InterPro"/>
</dbReference>
<dbReference type="EMBL" id="MN739054">
    <property type="protein sequence ID" value="QHS86376.1"/>
    <property type="molecule type" value="Genomic_DNA"/>
</dbReference>
<evidence type="ECO:0000313" key="1">
    <source>
        <dbReference type="EMBL" id="QHS86376.1"/>
    </source>
</evidence>
<organism evidence="1">
    <name type="scientific">viral metagenome</name>
    <dbReference type="NCBI Taxonomy" id="1070528"/>
    <lineage>
        <taxon>unclassified sequences</taxon>
        <taxon>metagenomes</taxon>
        <taxon>organismal metagenomes</taxon>
    </lineage>
</organism>
<dbReference type="AlphaFoldDB" id="A0A6C0B2U5"/>